<dbReference type="InterPro" id="IPR029071">
    <property type="entry name" value="Ubiquitin-like_domsf"/>
</dbReference>
<dbReference type="Proteomes" id="UP001159405">
    <property type="component" value="Unassembled WGS sequence"/>
</dbReference>
<dbReference type="PANTHER" id="PTHR10666">
    <property type="entry name" value="UBIQUITIN"/>
    <property type="match status" value="1"/>
</dbReference>
<dbReference type="InterPro" id="IPR000626">
    <property type="entry name" value="Ubiquitin-like_dom"/>
</dbReference>
<dbReference type="InterPro" id="IPR019956">
    <property type="entry name" value="Ubiquitin_dom"/>
</dbReference>
<dbReference type="SMART" id="SM00213">
    <property type="entry name" value="UBQ"/>
    <property type="match status" value="1"/>
</dbReference>
<evidence type="ECO:0000259" key="1">
    <source>
        <dbReference type="PROSITE" id="PS50053"/>
    </source>
</evidence>
<dbReference type="SUPFAM" id="SSF54236">
    <property type="entry name" value="Ubiquitin-like"/>
    <property type="match status" value="1"/>
</dbReference>
<organism evidence="2 3">
    <name type="scientific">Porites lobata</name>
    <dbReference type="NCBI Taxonomy" id="104759"/>
    <lineage>
        <taxon>Eukaryota</taxon>
        <taxon>Metazoa</taxon>
        <taxon>Cnidaria</taxon>
        <taxon>Anthozoa</taxon>
        <taxon>Hexacorallia</taxon>
        <taxon>Scleractinia</taxon>
        <taxon>Fungiina</taxon>
        <taxon>Poritidae</taxon>
        <taxon>Porites</taxon>
    </lineage>
</organism>
<reference evidence="2 3" key="1">
    <citation type="submission" date="2022-05" db="EMBL/GenBank/DDBJ databases">
        <authorList>
            <consortium name="Genoscope - CEA"/>
            <person name="William W."/>
        </authorList>
    </citation>
    <scope>NUCLEOTIDE SEQUENCE [LARGE SCALE GENOMIC DNA]</scope>
</reference>
<dbReference type="InterPro" id="IPR050158">
    <property type="entry name" value="Ubiquitin_ubiquitin-like"/>
</dbReference>
<sequence>IPKESLNHLTKPDKDEDEQLQIVLRYWSEKNDENVAEDLATLRKDLESLKQEDYRVTRRGQMHVKHLRKVANKILGLKFPNADLQKYFIRKIQNLCKTVLRDCCIELEVSAYNVEGAASSTNHAQYLIQSIENHCPLPLEIKEKYQEVCSLFEESAITNFLSIVPYLVQNIKEIFVDHRMTEVPLNGLRGLPREKLDVFVTSIQSAERNDDFFRLLSNCSRILELLCLENYDKEPNVEIKKWGESLAVLPMLNYLKPYFQHCSQDVRLHKRLELFSRCLRETIDDRDRLDQFFVHDFSNVLSSLIHFAKIDPSKEVRFELNGSTDLPYSRALETVKYDKLENTYSQVFRIKRDAEDELQLHATARVYNEGEICTKGTFQSTIMVTSHCEKALLNCHISHFHEITATKLEDRESGNICVVFCTSRKEKLLELLDVLQKELRENAVDLSKSKVTQCPLWMRSHVTSKEDAVLSLRLVYKSGSAAVVLDSKDFVTFARSSHGQYEGWNEEPILLDKQICFAADTQLEEENSVQESNVNVPSEHMQIFIRTMEEKIITIAVNPGDCIWNVKTVIHKLYQCPPNSQRLVFGGMRLEDERSLRDCNIQNGSYLYLVQRLRNSEKMPINHLQIPHY</sequence>
<dbReference type="Gene3D" id="3.10.20.90">
    <property type="entry name" value="Phosphatidylinositol 3-kinase Catalytic Subunit, Chain A, domain 1"/>
    <property type="match status" value="1"/>
</dbReference>
<name>A0ABN8QH65_9CNID</name>
<feature type="domain" description="Ubiquitin-like" evidence="1">
    <location>
        <begin position="541"/>
        <end position="616"/>
    </location>
</feature>
<keyword evidence="3" id="KW-1185">Reference proteome</keyword>
<dbReference type="PROSITE" id="PS50053">
    <property type="entry name" value="UBIQUITIN_2"/>
    <property type="match status" value="1"/>
</dbReference>
<evidence type="ECO:0000313" key="3">
    <source>
        <dbReference type="Proteomes" id="UP001159405"/>
    </source>
</evidence>
<dbReference type="PRINTS" id="PR00348">
    <property type="entry name" value="UBIQUITIN"/>
</dbReference>
<proteinExistence type="predicted"/>
<evidence type="ECO:0000313" key="2">
    <source>
        <dbReference type="EMBL" id="CAH3164364.1"/>
    </source>
</evidence>
<accession>A0ABN8QH65</accession>
<dbReference type="Pfam" id="PF00240">
    <property type="entry name" value="ubiquitin"/>
    <property type="match status" value="1"/>
</dbReference>
<feature type="non-terminal residue" evidence="2">
    <location>
        <position position="1"/>
    </location>
</feature>
<protein>
    <recommendedName>
        <fullName evidence="1">Ubiquitin-like domain-containing protein</fullName>
    </recommendedName>
</protein>
<gene>
    <name evidence="2" type="ORF">PLOB_00006253</name>
</gene>
<comment type="caution">
    <text evidence="2">The sequence shown here is derived from an EMBL/GenBank/DDBJ whole genome shotgun (WGS) entry which is preliminary data.</text>
</comment>
<dbReference type="EMBL" id="CALNXK010000129">
    <property type="protein sequence ID" value="CAH3164364.1"/>
    <property type="molecule type" value="Genomic_DNA"/>
</dbReference>